<organism evidence="2 3">
    <name type="scientific">Lactuca saligna</name>
    <name type="common">Willowleaf lettuce</name>
    <dbReference type="NCBI Taxonomy" id="75948"/>
    <lineage>
        <taxon>Eukaryota</taxon>
        <taxon>Viridiplantae</taxon>
        <taxon>Streptophyta</taxon>
        <taxon>Embryophyta</taxon>
        <taxon>Tracheophyta</taxon>
        <taxon>Spermatophyta</taxon>
        <taxon>Magnoliopsida</taxon>
        <taxon>eudicotyledons</taxon>
        <taxon>Gunneridae</taxon>
        <taxon>Pentapetalae</taxon>
        <taxon>asterids</taxon>
        <taxon>campanulids</taxon>
        <taxon>Asterales</taxon>
        <taxon>Asteraceae</taxon>
        <taxon>Cichorioideae</taxon>
        <taxon>Cichorieae</taxon>
        <taxon>Lactucinae</taxon>
        <taxon>Lactuca</taxon>
    </lineage>
</organism>
<dbReference type="EMBL" id="OX465078">
    <property type="protein sequence ID" value="CAI9272491.1"/>
    <property type="molecule type" value="Genomic_DNA"/>
</dbReference>
<evidence type="ECO:0000256" key="1">
    <source>
        <dbReference type="SAM" id="MobiDB-lite"/>
    </source>
</evidence>
<dbReference type="AlphaFoldDB" id="A0AA35YES4"/>
<proteinExistence type="predicted"/>
<feature type="compositionally biased region" description="Polar residues" evidence="1">
    <location>
        <begin position="143"/>
        <end position="156"/>
    </location>
</feature>
<name>A0AA35YES4_LACSI</name>
<gene>
    <name evidence="2" type="ORF">LSALG_LOCUS12711</name>
</gene>
<protein>
    <submittedName>
        <fullName evidence="2">Uncharacterized protein</fullName>
    </submittedName>
</protein>
<sequence>MRQRAINSRILFVYPSNEEIHQELQSSIDAVKDIQSSELHVLTDILDDPPPKFVSVAYVSSPVVDDEDSEEVVFEDDNTIVGVIHIPSLLNIFYKPSSFKAQFNFRVSSSSEASDENFEYEQNYVVPPPAENTLEVHQDSPTRKSSTGDNVATENSTVDKVTQQVADLESKLVLVLKSLFEIKVVAPSELELANQLDQLILFRLSHTLEDVKSRYKGNMDHHITTINTCHN</sequence>
<feature type="region of interest" description="Disordered" evidence="1">
    <location>
        <begin position="132"/>
        <end position="156"/>
    </location>
</feature>
<dbReference type="Proteomes" id="UP001177003">
    <property type="component" value="Chromosome 2"/>
</dbReference>
<evidence type="ECO:0000313" key="3">
    <source>
        <dbReference type="Proteomes" id="UP001177003"/>
    </source>
</evidence>
<evidence type="ECO:0000313" key="2">
    <source>
        <dbReference type="EMBL" id="CAI9272491.1"/>
    </source>
</evidence>
<keyword evidence="3" id="KW-1185">Reference proteome</keyword>
<reference evidence="2" key="1">
    <citation type="submission" date="2023-04" db="EMBL/GenBank/DDBJ databases">
        <authorList>
            <person name="Vijverberg K."/>
            <person name="Xiong W."/>
            <person name="Schranz E."/>
        </authorList>
    </citation>
    <scope>NUCLEOTIDE SEQUENCE</scope>
</reference>
<accession>A0AA35YES4</accession>